<dbReference type="SMART" id="SM00248">
    <property type="entry name" value="ANK"/>
    <property type="match status" value="17"/>
</dbReference>
<proteinExistence type="predicted"/>
<organism evidence="4">
    <name type="scientific">Glypta fumiferanae</name>
    <dbReference type="NCBI Taxonomy" id="389681"/>
    <lineage>
        <taxon>Eukaryota</taxon>
        <taxon>Metazoa</taxon>
        <taxon>Ecdysozoa</taxon>
        <taxon>Arthropoda</taxon>
        <taxon>Hexapoda</taxon>
        <taxon>Insecta</taxon>
        <taxon>Pterygota</taxon>
        <taxon>Neoptera</taxon>
        <taxon>Endopterygota</taxon>
        <taxon>Hymenoptera</taxon>
        <taxon>Apocrita</taxon>
        <taxon>Ichneumonoidea</taxon>
        <taxon>Ichneumonidae</taxon>
        <taxon>Banchinae</taxon>
        <taxon>Glypta</taxon>
    </lineage>
</organism>
<dbReference type="PANTHER" id="PTHR24166">
    <property type="entry name" value="ROLLING PEBBLES, ISOFORM B"/>
    <property type="match status" value="1"/>
</dbReference>
<protein>
    <submittedName>
        <fullName evidence="4">Ankyrin repeat domain protein</fullName>
    </submittedName>
</protein>
<feature type="repeat" description="ANK" evidence="3">
    <location>
        <begin position="660"/>
        <end position="692"/>
    </location>
</feature>
<feature type="repeat" description="ANK" evidence="3">
    <location>
        <begin position="489"/>
        <end position="526"/>
    </location>
</feature>
<keyword evidence="1" id="KW-0677">Repeat</keyword>
<feature type="repeat" description="ANK" evidence="3">
    <location>
        <begin position="381"/>
        <end position="413"/>
    </location>
</feature>
<dbReference type="PRINTS" id="PR01415">
    <property type="entry name" value="ANKYRIN"/>
</dbReference>
<feature type="repeat" description="ANK" evidence="3">
    <location>
        <begin position="204"/>
        <end position="236"/>
    </location>
</feature>
<dbReference type="InterPro" id="IPR002110">
    <property type="entry name" value="Ankyrin_rpt"/>
</dbReference>
<dbReference type="SUPFAM" id="SSF48403">
    <property type="entry name" value="Ankyrin repeat"/>
    <property type="match status" value="3"/>
</dbReference>
<feature type="repeat" description="ANK" evidence="3">
    <location>
        <begin position="594"/>
        <end position="626"/>
    </location>
</feature>
<accession>A0A0F6Q8Q8</accession>
<dbReference type="InterPro" id="IPR036770">
    <property type="entry name" value="Ankyrin_rpt-contain_sf"/>
</dbReference>
<feature type="repeat" description="ANK" evidence="3">
    <location>
        <begin position="38"/>
        <end position="70"/>
    </location>
</feature>
<feature type="repeat" description="ANK" evidence="3">
    <location>
        <begin position="71"/>
        <end position="103"/>
    </location>
</feature>
<name>A0A0F6Q8Q8_9HYME</name>
<evidence type="ECO:0000256" key="3">
    <source>
        <dbReference type="PROSITE-ProRule" id="PRU00023"/>
    </source>
</evidence>
<gene>
    <name evidence="4" type="primary">ank-3</name>
</gene>
<feature type="repeat" description="ANK" evidence="3">
    <location>
        <begin position="561"/>
        <end position="593"/>
    </location>
</feature>
<dbReference type="EMBL" id="KP706795">
    <property type="protein sequence ID" value="AKD28025.1"/>
    <property type="molecule type" value="Genomic_DNA"/>
</dbReference>
<evidence type="ECO:0000313" key="4">
    <source>
        <dbReference type="EMBL" id="AKD28025.1"/>
    </source>
</evidence>
<dbReference type="PROSITE" id="PS50088">
    <property type="entry name" value="ANK_REPEAT"/>
    <property type="match status" value="12"/>
</dbReference>
<feature type="repeat" description="ANK" evidence="3">
    <location>
        <begin position="104"/>
        <end position="136"/>
    </location>
</feature>
<dbReference type="AlphaFoldDB" id="A0A0F6Q8Q8"/>
<dbReference type="Gene3D" id="1.25.40.20">
    <property type="entry name" value="Ankyrin repeat-containing domain"/>
    <property type="match status" value="4"/>
</dbReference>
<dbReference type="InterPro" id="IPR050889">
    <property type="entry name" value="Dendritic_Spine_Reg/Scaffold"/>
</dbReference>
<dbReference type="PANTHER" id="PTHR24166:SF48">
    <property type="entry name" value="PROTEIN VAPYRIN"/>
    <property type="match status" value="1"/>
</dbReference>
<dbReference type="Pfam" id="PF12796">
    <property type="entry name" value="Ank_2"/>
    <property type="match status" value="6"/>
</dbReference>
<feature type="repeat" description="ANK" evidence="3">
    <location>
        <begin position="237"/>
        <end position="261"/>
    </location>
</feature>
<feature type="repeat" description="ANK" evidence="3">
    <location>
        <begin position="627"/>
        <end position="659"/>
    </location>
</feature>
<sequence length="901" mass="101142">MGDDPCSDMIRACLIGDVAKAKELIAIHDLSQFEEWYGGYRLLRDALEGKHRAIAKLLLESGSRVNSKDEWENSPLHLAVLNEDTQIVSMLLKRCADVDAKNYCQQTALYLAVEMRNFTITELLLRNNANVNVAGDWCRTPLYRSVEMGNLEITKLLLRHGSYDDGESLDGTNSLFLAIACKNIEILEYLLNSGPFVNSTSGIYGNTPLHHAVVYGNKRIVELLMDRGADVNARNNKGLVPLHVAAAVQNDDIVEVLLKHNDINADVRNNRGKTVLSIIIEQLDVSRLKEILKIHPKIKCEEKRRYLRDLFYSNCLHDCKDHDEVISPVVEVLLSHDFTVFPEDASNRKFLHAVVDKGCTVIMKILLQYGADVESSHAQKKGYTLLHHAVNRGQLNVARTLIDYGANVNAIDGNEKSPISYAIDDVNIEMIKLLASSGAKIKHPSDTFRDCLNGDACLWNIMNVWSITKILMHHRVFIDVNVADGPTTTDSTVTHIRIPHSHVHYLQCDLIEYLLSQGADVNAKNRAGHSLLYRATMCNFNDFVEILLKYNADVDIATPEQMSTPLHLAAAIGNEPITRMLIAAGAVVNAKDKFGQTALRFACKSKDDKVVAALLESGASIEDIGKNDTTPLHIAASNGSLVIVKKLLKEFADVECTNKNGHTPLYLAMICGQREIVEELLNYGADVSHIRTADYYIFSGNINELPEFDVVQPEAMRSTDIRYNRRSNNRLRRPGRNTVDVIMRHIVMLKSLNGRVETQNQNGIDFHERKNNFQIICECEVEMMKREKIGATNISYYDILIKSTDQLAILMGNESIADSLKYSDYHDRFPIYSKMLHYNLTKGQHRGKLLNPSTESLNFLFGFVLPKPVSWKLLDYLNNDDLINVIEAGPSTIIVDKSSDN</sequence>
<dbReference type="PROSITE" id="PS50297">
    <property type="entry name" value="ANK_REP_REGION"/>
    <property type="match status" value="8"/>
</dbReference>
<feature type="repeat" description="ANK" evidence="3">
    <location>
        <begin position="346"/>
        <end position="378"/>
    </location>
</feature>
<evidence type="ECO:0000256" key="1">
    <source>
        <dbReference type="ARBA" id="ARBA00022737"/>
    </source>
</evidence>
<evidence type="ECO:0000256" key="2">
    <source>
        <dbReference type="ARBA" id="ARBA00023043"/>
    </source>
</evidence>
<reference evidence="4" key="1">
    <citation type="journal article" date="2015" name="J. Virol.">
        <title>Genomic and Proteomic Analyses Indicate that Banchine and Campoplegine Polydnaviruses Have Similar, if Not Identical, Viral Ancestors.</title>
        <authorList>
            <person name="Beliveau C."/>
            <person name="Cohen A."/>
            <person name="Stewart D."/>
            <person name="Periquet G."/>
            <person name="Djoumad A."/>
            <person name="Kuhn L."/>
            <person name="Stoltz D."/>
            <person name="Volkoff A.-N."/>
            <person name="Herniou E."/>
            <person name="Drezen J.-M."/>
            <person name="Cusson M."/>
        </authorList>
    </citation>
    <scope>NUCLEOTIDE SEQUENCE</scope>
</reference>
<keyword evidence="2 3" id="KW-0040">ANK repeat</keyword>